<dbReference type="EMBL" id="PKSG01000166">
    <property type="protein sequence ID" value="POR38152.1"/>
    <property type="molecule type" value="Genomic_DNA"/>
</dbReference>
<gene>
    <name evidence="2" type="ORF">TPAR_01666</name>
</gene>
<evidence type="ECO:0000313" key="3">
    <source>
        <dbReference type="Proteomes" id="UP000237481"/>
    </source>
</evidence>
<organism evidence="2 3">
    <name type="scientific">Tolypocladium paradoxum</name>
    <dbReference type="NCBI Taxonomy" id="94208"/>
    <lineage>
        <taxon>Eukaryota</taxon>
        <taxon>Fungi</taxon>
        <taxon>Dikarya</taxon>
        <taxon>Ascomycota</taxon>
        <taxon>Pezizomycotina</taxon>
        <taxon>Sordariomycetes</taxon>
        <taxon>Hypocreomycetidae</taxon>
        <taxon>Hypocreales</taxon>
        <taxon>Ophiocordycipitaceae</taxon>
        <taxon>Tolypocladium</taxon>
    </lineage>
</organism>
<evidence type="ECO:0000313" key="2">
    <source>
        <dbReference type="EMBL" id="POR38152.1"/>
    </source>
</evidence>
<keyword evidence="3" id="KW-1185">Reference proteome</keyword>
<protein>
    <submittedName>
        <fullName evidence="2">Uncharacterized protein</fullName>
    </submittedName>
</protein>
<sequence length="204" mass="22351">MPEDSRFLMGRFRVEAAETEEDIKRAKEIAAQEARLVARWTAAFNDPGWRPVEIRRPVLIRPDGPVSSREQLHELVGGPDLPELLTVTMYEPGLLHIPGEPKEGTIPEEVQICEVTLAQLHELKRIAETTDYGDCVFYGGKGLFVIKVVSLKEKGNEASEADKGLENADAGATCQTESQPEMLSPGAEVPLANCKSPAEGDVDE</sequence>
<evidence type="ECO:0000256" key="1">
    <source>
        <dbReference type="SAM" id="MobiDB-lite"/>
    </source>
</evidence>
<reference evidence="2 3" key="1">
    <citation type="submission" date="2018-01" db="EMBL/GenBank/DDBJ databases">
        <title>Harnessing the power of phylogenomics to disentangle the directionality and signatures of interkingdom host jumping in the parasitic fungal genus Tolypocladium.</title>
        <authorList>
            <person name="Quandt C.A."/>
            <person name="Patterson W."/>
            <person name="Spatafora J.W."/>
        </authorList>
    </citation>
    <scope>NUCLEOTIDE SEQUENCE [LARGE SCALE GENOMIC DNA]</scope>
    <source>
        <strain evidence="2 3">NRBC 100945</strain>
    </source>
</reference>
<accession>A0A2S4L6T5</accession>
<proteinExistence type="predicted"/>
<feature type="region of interest" description="Disordered" evidence="1">
    <location>
        <begin position="158"/>
        <end position="204"/>
    </location>
</feature>
<dbReference type="OrthoDB" id="5153314at2759"/>
<name>A0A2S4L6T5_9HYPO</name>
<comment type="caution">
    <text evidence="2">The sequence shown here is derived from an EMBL/GenBank/DDBJ whole genome shotgun (WGS) entry which is preliminary data.</text>
</comment>
<dbReference type="AlphaFoldDB" id="A0A2S4L6T5"/>
<dbReference type="Proteomes" id="UP000237481">
    <property type="component" value="Unassembled WGS sequence"/>
</dbReference>